<evidence type="ECO:0000256" key="3">
    <source>
        <dbReference type="ARBA" id="ARBA00022664"/>
    </source>
</evidence>
<feature type="compositionally biased region" description="Basic and acidic residues" evidence="8">
    <location>
        <begin position="230"/>
        <end position="239"/>
    </location>
</feature>
<name>A0A8C7W3B7_ONCMY</name>
<dbReference type="Proteomes" id="UP000694395">
    <property type="component" value="Chromosome 3"/>
</dbReference>
<dbReference type="GO" id="GO:0016607">
    <property type="term" value="C:nuclear speck"/>
    <property type="evidence" value="ECO:0007669"/>
    <property type="project" value="UniProtKB-SubCell"/>
</dbReference>
<evidence type="ECO:0000256" key="2">
    <source>
        <dbReference type="ARBA" id="ARBA00006856"/>
    </source>
</evidence>
<feature type="compositionally biased region" description="Basic and acidic residues" evidence="8">
    <location>
        <begin position="924"/>
        <end position="963"/>
    </location>
</feature>
<keyword evidence="5" id="KW-0539">Nucleus</keyword>
<dbReference type="InterPro" id="IPR003891">
    <property type="entry name" value="Initiation_fac_eIF4g_MI"/>
</dbReference>
<evidence type="ECO:0000259" key="9">
    <source>
        <dbReference type="PROSITE" id="PS51366"/>
    </source>
</evidence>
<reference evidence="10" key="2">
    <citation type="submission" date="2025-08" db="UniProtKB">
        <authorList>
            <consortium name="Ensembl"/>
        </authorList>
    </citation>
    <scope>IDENTIFICATION</scope>
</reference>
<evidence type="ECO:0000256" key="6">
    <source>
        <dbReference type="ARBA" id="ARBA00040488"/>
    </source>
</evidence>
<dbReference type="PANTHER" id="PTHR18034">
    <property type="entry name" value="CELL CYCLE CONTROL PROTEIN CWF22-RELATED"/>
    <property type="match status" value="1"/>
</dbReference>
<feature type="region of interest" description="Disordered" evidence="8">
    <location>
        <begin position="1"/>
        <end position="241"/>
    </location>
</feature>
<keyword evidence="4" id="KW-0508">mRNA splicing</keyword>
<feature type="compositionally biased region" description="Polar residues" evidence="8">
    <location>
        <begin position="95"/>
        <end position="110"/>
    </location>
</feature>
<feature type="region of interest" description="Disordered" evidence="8">
    <location>
        <begin position="722"/>
        <end position="1009"/>
    </location>
</feature>
<dbReference type="GO" id="GO:0003723">
    <property type="term" value="F:RNA binding"/>
    <property type="evidence" value="ECO:0007669"/>
    <property type="project" value="InterPro"/>
</dbReference>
<proteinExistence type="inferred from homology"/>
<evidence type="ECO:0000313" key="10">
    <source>
        <dbReference type="Ensembl" id="ENSOMYP00000070735.2"/>
    </source>
</evidence>
<sequence>MATKTNDNNDLAVELSSTSKEEHSRSSGMGQPRRSPSEEGEGENDVAQQRSSMEATEGADSPAASPGHKGPRAASSEAPIVLGSPGVASPGVASSRATRGSRAPSSASVSQEEDESSGSDGSSDEAVGCRMKSSVAQIMRGPDDQSANRGRSPTPDDRDGDRRSSCSRSRSRSQERDRRYGGGGYGRSREDDRNRDRYYERQSSRDREAEFRRRGRSPSPAKKNPATEEPPVKKKKEELDPILTRTGGAYIPPAKLRMMQAQITDKSSLAYQRMSWEALKKSINGLINKVNVSNIAMIIQELLQENIVRGRGLLARSTLQAQSASATFTHVYAAVVAIINSKFPQIGELILKRLILNFRKGYRRNDKAQCLTASKFVAHLVNQNVAHEVLCLEMLTLLLERPTDDSVEVSISFLKECGLKLTEVSPRGINAIFERLRNILHESEIDKRVQYMIEVMFAIRKDGFKDHPIVPEGLDLVEEEDQFTHMLPLEDDYNQEDILNVFKMDTDFLENEEKYKAIKKEILDEGSSDSGEDANGSDDDEDDDNDGEKEGEEGGDEAEKVTIFDQTEVNLVAFRRTIYLAIQSSLDFEECAHKLIKMDFPDSQTKELCNMILDCCAQQRTYEKFFGLLAGVLECIKVSEDTTTSSSRIFVKILFQELCAYMGLPRLNERLKDMTLQPFFEGLFPRDNPRNTRFAINFFTSIGLGGLTDELREHLKNAPKIIMTQNQEVESSDTDSSSDSSSSDSDSSDSDSSDSSSDSSSSSSSSSDSESRRKKSKGQRKNKKSDKDKKKDKMTKSKASSKNTSSNQKSPLEQRPNKSPRNDNRRCNDSSSDEEAAKRGGSRPEPEDHHKFSRHRGREEDAPQLMYERPHRNRGGHQDEEQPRGRPDRGRDYEDSDRHPESRRHNRDDGGKYDGKHQAPQVDQADHDRVRHRSPEKEPARYRNRERSKSREKSSRKEKDTDSSRNSYRNGVEQQAERADKENRHHSDRYREPRRNEERSRDSSPRRRR</sequence>
<dbReference type="FunFam" id="1.25.40.180:FF:000004">
    <property type="entry name" value="pre-mRNA-splicing factor CWC22 homolog"/>
    <property type="match status" value="1"/>
</dbReference>
<feature type="compositionally biased region" description="Basic and acidic residues" evidence="8">
    <location>
        <begin position="785"/>
        <end position="795"/>
    </location>
</feature>
<dbReference type="InterPro" id="IPR003890">
    <property type="entry name" value="MIF4G-like_typ-3"/>
</dbReference>
<evidence type="ECO:0000256" key="4">
    <source>
        <dbReference type="ARBA" id="ARBA00023187"/>
    </source>
</evidence>
<feature type="compositionally biased region" description="Low complexity" evidence="8">
    <location>
        <begin position="734"/>
        <end position="745"/>
    </location>
</feature>
<dbReference type="AlphaFoldDB" id="A0A8C7W3B7"/>
<protein>
    <recommendedName>
        <fullName evidence="6">Pre-mRNA-splicing factor CWC22 homolog</fullName>
    </recommendedName>
    <alternativeName>
        <fullName evidence="7">Nucampholin homolog</fullName>
    </alternativeName>
</protein>
<comment type="similarity">
    <text evidence="2">Belongs to the CWC22 family.</text>
</comment>
<dbReference type="GO" id="GO:0000398">
    <property type="term" value="P:mRNA splicing, via spliceosome"/>
    <property type="evidence" value="ECO:0007669"/>
    <property type="project" value="TreeGrafter"/>
</dbReference>
<dbReference type="SMART" id="SM00543">
    <property type="entry name" value="MIF4G"/>
    <property type="match status" value="1"/>
</dbReference>
<evidence type="ECO:0000313" key="11">
    <source>
        <dbReference type="Proteomes" id="UP000694395"/>
    </source>
</evidence>
<evidence type="ECO:0000256" key="8">
    <source>
        <dbReference type="SAM" id="MobiDB-lite"/>
    </source>
</evidence>
<keyword evidence="11" id="KW-1185">Reference proteome</keyword>
<organism evidence="10 11">
    <name type="scientific">Oncorhynchus mykiss</name>
    <name type="common">Rainbow trout</name>
    <name type="synonym">Salmo gairdneri</name>
    <dbReference type="NCBI Taxonomy" id="8022"/>
    <lineage>
        <taxon>Eukaryota</taxon>
        <taxon>Metazoa</taxon>
        <taxon>Chordata</taxon>
        <taxon>Craniata</taxon>
        <taxon>Vertebrata</taxon>
        <taxon>Euteleostomi</taxon>
        <taxon>Actinopterygii</taxon>
        <taxon>Neopterygii</taxon>
        <taxon>Teleostei</taxon>
        <taxon>Protacanthopterygii</taxon>
        <taxon>Salmoniformes</taxon>
        <taxon>Salmonidae</taxon>
        <taxon>Salmoninae</taxon>
        <taxon>Oncorhynchus</taxon>
    </lineage>
</organism>
<feature type="compositionally biased region" description="Low complexity" evidence="8">
    <location>
        <begin position="753"/>
        <end position="768"/>
    </location>
</feature>
<dbReference type="InterPro" id="IPR050781">
    <property type="entry name" value="CWC22_splicing_factor"/>
</dbReference>
<dbReference type="Pfam" id="PF02854">
    <property type="entry name" value="MIF4G"/>
    <property type="match status" value="1"/>
</dbReference>
<accession>A0A8C7W3B7</accession>
<dbReference type="Pfam" id="PF02847">
    <property type="entry name" value="MA3"/>
    <property type="match status" value="1"/>
</dbReference>
<feature type="compositionally biased region" description="Basic and acidic residues" evidence="8">
    <location>
        <begin position="154"/>
        <end position="164"/>
    </location>
</feature>
<dbReference type="PANTHER" id="PTHR18034:SF3">
    <property type="entry name" value="PRE-MRNA-SPLICING FACTOR CWC22 HOMOLOG"/>
    <property type="match status" value="1"/>
</dbReference>
<evidence type="ECO:0000256" key="5">
    <source>
        <dbReference type="ARBA" id="ARBA00023242"/>
    </source>
</evidence>
<dbReference type="PROSITE" id="PS51366">
    <property type="entry name" value="MI"/>
    <property type="match status" value="1"/>
</dbReference>
<feature type="compositionally biased region" description="Basic and acidic residues" evidence="8">
    <location>
        <begin position="876"/>
        <end position="900"/>
    </location>
</feature>
<feature type="compositionally biased region" description="Basic and acidic residues" evidence="8">
    <location>
        <begin position="187"/>
        <end position="212"/>
    </location>
</feature>
<dbReference type="Ensembl" id="ENSOMYT00000077018.2">
    <property type="protein sequence ID" value="ENSOMYP00000070735.2"/>
    <property type="gene ID" value="ENSOMYG00000031997.2"/>
</dbReference>
<evidence type="ECO:0000256" key="7">
    <source>
        <dbReference type="ARBA" id="ARBA00042174"/>
    </source>
</evidence>
<evidence type="ECO:0000256" key="1">
    <source>
        <dbReference type="ARBA" id="ARBA00004324"/>
    </source>
</evidence>
<feature type="compositionally biased region" description="Basic and acidic residues" evidence="8">
    <location>
        <begin position="835"/>
        <end position="850"/>
    </location>
</feature>
<keyword evidence="3" id="KW-0507">mRNA processing</keyword>
<reference evidence="10" key="1">
    <citation type="submission" date="2020-07" db="EMBL/GenBank/DDBJ databases">
        <title>A long reads based de novo assembly of the rainbow trout Arlee double haploid line genome.</title>
        <authorList>
            <person name="Gao G."/>
            <person name="Palti Y."/>
        </authorList>
    </citation>
    <scope>NUCLEOTIDE SEQUENCE [LARGE SCALE GENOMIC DNA]</scope>
</reference>
<feature type="domain" description="MI" evidence="9">
    <location>
        <begin position="573"/>
        <end position="694"/>
    </location>
</feature>
<feature type="compositionally biased region" description="Basic and acidic residues" evidence="8">
    <location>
        <begin position="975"/>
        <end position="1009"/>
    </location>
</feature>
<feature type="compositionally biased region" description="Basic and acidic residues" evidence="8">
    <location>
        <begin position="906"/>
        <end position="917"/>
    </location>
</feature>
<dbReference type="SUPFAM" id="SSF48371">
    <property type="entry name" value="ARM repeat"/>
    <property type="match status" value="1"/>
</dbReference>
<feature type="compositionally biased region" description="Acidic residues" evidence="8">
    <location>
        <begin position="524"/>
        <end position="556"/>
    </location>
</feature>
<dbReference type="GO" id="GO:0071013">
    <property type="term" value="C:catalytic step 2 spliceosome"/>
    <property type="evidence" value="ECO:0007669"/>
    <property type="project" value="TreeGrafter"/>
</dbReference>
<dbReference type="Gene3D" id="1.25.40.180">
    <property type="match status" value="1"/>
</dbReference>
<feature type="compositionally biased region" description="Basic residues" evidence="8">
    <location>
        <begin position="772"/>
        <end position="784"/>
    </location>
</feature>
<feature type="compositionally biased region" description="Polar residues" evidence="8">
    <location>
        <begin position="964"/>
        <end position="973"/>
    </location>
</feature>
<feature type="compositionally biased region" description="Low complexity" evidence="8">
    <location>
        <begin position="797"/>
        <end position="810"/>
    </location>
</feature>
<dbReference type="SMART" id="SM00544">
    <property type="entry name" value="MA3"/>
    <property type="match status" value="1"/>
</dbReference>
<feature type="region of interest" description="Disordered" evidence="8">
    <location>
        <begin position="520"/>
        <end position="560"/>
    </location>
</feature>
<reference evidence="10" key="3">
    <citation type="submission" date="2025-09" db="UniProtKB">
        <authorList>
            <consortium name="Ensembl"/>
        </authorList>
    </citation>
    <scope>IDENTIFICATION</scope>
</reference>
<dbReference type="GeneTree" id="ENSGT00940000153458"/>
<dbReference type="InterPro" id="IPR016024">
    <property type="entry name" value="ARM-type_fold"/>
</dbReference>
<comment type="subcellular location">
    <subcellularLocation>
        <location evidence="1">Nucleus speckle</location>
    </subcellularLocation>
</comment>